<dbReference type="InterPro" id="IPR007856">
    <property type="entry name" value="SapB_1"/>
</dbReference>
<dbReference type="GO" id="GO:0007193">
    <property type="term" value="P:adenylate cyclase-inhibiting G protein-coupled receptor signaling pathway"/>
    <property type="evidence" value="ECO:0007669"/>
    <property type="project" value="TreeGrafter"/>
</dbReference>
<dbReference type="Proteomes" id="UP001642409">
    <property type="component" value="Unassembled WGS sequence"/>
</dbReference>
<dbReference type="PANTHER" id="PTHR11480:SF36">
    <property type="entry name" value="PROSAPOSIN"/>
    <property type="match status" value="1"/>
</dbReference>
<dbReference type="Pfam" id="PF03489">
    <property type="entry name" value="SapB_2"/>
    <property type="match status" value="1"/>
</dbReference>
<dbReference type="Gene3D" id="1.10.225.10">
    <property type="entry name" value="Saposin-like"/>
    <property type="match status" value="4"/>
</dbReference>
<protein>
    <submittedName>
        <fullName evidence="5">Putative</fullName>
    </submittedName>
    <submittedName>
        <fullName evidence="6">Saposin</fullName>
    </submittedName>
</protein>
<dbReference type="Pfam" id="PF05184">
    <property type="entry name" value="SapB_1"/>
    <property type="match status" value="1"/>
</dbReference>
<reference evidence="5" key="1">
    <citation type="submission" date="2023-06" db="EMBL/GenBank/DDBJ databases">
        <authorList>
            <person name="Kurt Z."/>
        </authorList>
    </citation>
    <scope>NUCLEOTIDE SEQUENCE</scope>
</reference>
<dbReference type="PROSITE" id="PS50015">
    <property type="entry name" value="SAP_B"/>
    <property type="match status" value="4"/>
</dbReference>
<accession>A0AA86V5F5</accession>
<name>A0AA86V5F5_9EUKA</name>
<feature type="domain" description="Saposin B-type" evidence="4">
    <location>
        <begin position="97"/>
        <end position="179"/>
    </location>
</feature>
<evidence type="ECO:0000313" key="7">
    <source>
        <dbReference type="Proteomes" id="UP001642409"/>
    </source>
</evidence>
<dbReference type="InterPro" id="IPR051428">
    <property type="entry name" value="Sphingo_Act-Surfact_Prot"/>
</dbReference>
<dbReference type="EMBL" id="CATOUU010001177">
    <property type="protein sequence ID" value="CAI9977141.1"/>
    <property type="molecule type" value="Genomic_DNA"/>
</dbReference>
<comment type="caution">
    <text evidence="5">The sequence shown here is derived from an EMBL/GenBank/DDBJ whole genome shotgun (WGS) entry which is preliminary data.</text>
</comment>
<sequence length="349" mass="40368">MLILLTTILNDDSLECRVCIQGMTVVYDLIEDGATEELIEHYLEFACNMFEEGEWKEQCKVFIDQEYEKLIKILEGEFPVETLCTLMSACEYPLPPINGACDACMVGFTFLEDLWSQDLGIELMEFVLEYVCYIFPEGKWRDECDKFMDQEYEVFIKWLDNEFPPQMICTLLDACEFPIDPIDDGLCYFCEGAFTFLYDLFDFDLMNDQQIEAVLESLCGLFNEGPARQNCDKFIDQEYEELEKYIKAQFPPTAICALVGACDVQPPVYDTECEFCRIFYRIAVDFIDEDFTIAEVELLLDSICDVFVDVPKDDCQVFVNSHYEDLLKALNEKWPTETACEAFGACQAQ</sequence>
<organism evidence="5">
    <name type="scientific">Hexamita inflata</name>
    <dbReference type="NCBI Taxonomy" id="28002"/>
    <lineage>
        <taxon>Eukaryota</taxon>
        <taxon>Metamonada</taxon>
        <taxon>Diplomonadida</taxon>
        <taxon>Hexamitidae</taxon>
        <taxon>Hexamitinae</taxon>
        <taxon>Hexamita</taxon>
    </lineage>
</organism>
<proteinExistence type="predicted"/>
<feature type="domain" description="Saposin B-type" evidence="4">
    <location>
        <begin position="12"/>
        <end position="94"/>
    </location>
</feature>
<dbReference type="InterPro" id="IPR011001">
    <property type="entry name" value="Saposin-like"/>
</dbReference>
<keyword evidence="2" id="KW-0325">Glycoprotein</keyword>
<dbReference type="InterPro" id="IPR008139">
    <property type="entry name" value="SaposinB_dom"/>
</dbReference>
<feature type="domain" description="Saposin B-type" evidence="4">
    <location>
        <begin position="269"/>
        <end position="349"/>
    </location>
</feature>
<evidence type="ECO:0000259" key="4">
    <source>
        <dbReference type="PROSITE" id="PS50015"/>
    </source>
</evidence>
<comment type="function">
    <text evidence="3">Saposin-A and saposin-C stimulate the hydrolysis of glucosylceramide by beta-glucosylceramidase (EC 3.2.1.45) and galactosylceramide by beta-galactosylceramidase (EC 3.2.1.46). Saposin-C apparently acts by combining with the enzyme and acidic lipid to form an activated complex, rather than by solubilizing the substrate.</text>
</comment>
<evidence type="ECO:0000256" key="1">
    <source>
        <dbReference type="ARBA" id="ARBA00023157"/>
    </source>
</evidence>
<dbReference type="PANTHER" id="PTHR11480">
    <property type="entry name" value="SAPOSIN-RELATED"/>
    <property type="match status" value="1"/>
</dbReference>
<dbReference type="GO" id="GO:0019216">
    <property type="term" value="P:regulation of lipid metabolic process"/>
    <property type="evidence" value="ECO:0007669"/>
    <property type="project" value="TreeGrafter"/>
</dbReference>
<evidence type="ECO:0000313" key="6">
    <source>
        <dbReference type="EMBL" id="CAL5988134.1"/>
    </source>
</evidence>
<gene>
    <name evidence="6" type="ORF">HINF_LOCUS10223</name>
    <name evidence="5" type="ORF">HINF_LOCUS64786</name>
</gene>
<dbReference type="GO" id="GO:0006629">
    <property type="term" value="P:lipid metabolic process"/>
    <property type="evidence" value="ECO:0007669"/>
    <property type="project" value="InterPro"/>
</dbReference>
<keyword evidence="1" id="KW-1015">Disulfide bond</keyword>
<dbReference type="AlphaFoldDB" id="A0AA86V5F5"/>
<dbReference type="SMART" id="SM00741">
    <property type="entry name" value="SapB"/>
    <property type="match status" value="4"/>
</dbReference>
<dbReference type="SUPFAM" id="SSF47862">
    <property type="entry name" value="Saposin"/>
    <property type="match status" value="3"/>
</dbReference>
<keyword evidence="7" id="KW-1185">Reference proteome</keyword>
<evidence type="ECO:0000313" key="5">
    <source>
        <dbReference type="EMBL" id="CAI9977141.1"/>
    </source>
</evidence>
<dbReference type="InterPro" id="IPR008138">
    <property type="entry name" value="SapB_2"/>
</dbReference>
<dbReference type="EMBL" id="CAXDID020000022">
    <property type="protein sequence ID" value="CAL5988134.1"/>
    <property type="molecule type" value="Genomic_DNA"/>
</dbReference>
<evidence type="ECO:0000256" key="3">
    <source>
        <dbReference type="ARBA" id="ARBA00037150"/>
    </source>
</evidence>
<evidence type="ECO:0000256" key="2">
    <source>
        <dbReference type="ARBA" id="ARBA00023180"/>
    </source>
</evidence>
<reference evidence="6 7" key="2">
    <citation type="submission" date="2024-07" db="EMBL/GenBank/DDBJ databases">
        <authorList>
            <person name="Akdeniz Z."/>
        </authorList>
    </citation>
    <scope>NUCLEOTIDE SEQUENCE [LARGE SCALE GENOMIC DNA]</scope>
</reference>
<feature type="domain" description="Saposin B-type" evidence="4">
    <location>
        <begin position="183"/>
        <end position="266"/>
    </location>
</feature>